<feature type="transmembrane region" description="Helical" evidence="1">
    <location>
        <begin position="194"/>
        <end position="217"/>
    </location>
</feature>
<keyword evidence="3" id="KW-1185">Reference proteome</keyword>
<accession>A0A9W7CT55</accession>
<proteinExistence type="predicted"/>
<evidence type="ECO:0000313" key="3">
    <source>
        <dbReference type="Proteomes" id="UP001165121"/>
    </source>
</evidence>
<dbReference type="Proteomes" id="UP001165121">
    <property type="component" value="Unassembled WGS sequence"/>
</dbReference>
<gene>
    <name evidence="2" type="ORF">Pfra01_001310300</name>
</gene>
<protein>
    <submittedName>
        <fullName evidence="2">Unnamed protein product</fullName>
    </submittedName>
</protein>
<keyword evidence="1" id="KW-0812">Transmembrane</keyword>
<dbReference type="OrthoDB" id="97248at2759"/>
<dbReference type="EMBL" id="BSXT01001334">
    <property type="protein sequence ID" value="GMF41415.1"/>
    <property type="molecule type" value="Genomic_DNA"/>
</dbReference>
<reference evidence="2" key="1">
    <citation type="submission" date="2023-04" db="EMBL/GenBank/DDBJ databases">
        <title>Phytophthora fragariaefolia NBRC 109709.</title>
        <authorList>
            <person name="Ichikawa N."/>
            <person name="Sato H."/>
            <person name="Tonouchi N."/>
        </authorList>
    </citation>
    <scope>NUCLEOTIDE SEQUENCE</scope>
    <source>
        <strain evidence="2">NBRC 109709</strain>
    </source>
</reference>
<organism evidence="2 3">
    <name type="scientific">Phytophthora fragariaefolia</name>
    <dbReference type="NCBI Taxonomy" id="1490495"/>
    <lineage>
        <taxon>Eukaryota</taxon>
        <taxon>Sar</taxon>
        <taxon>Stramenopiles</taxon>
        <taxon>Oomycota</taxon>
        <taxon>Peronosporomycetes</taxon>
        <taxon>Peronosporales</taxon>
        <taxon>Peronosporaceae</taxon>
        <taxon>Phytophthora</taxon>
    </lineage>
</organism>
<keyword evidence="1" id="KW-0472">Membrane</keyword>
<evidence type="ECO:0000313" key="2">
    <source>
        <dbReference type="EMBL" id="GMF41415.1"/>
    </source>
</evidence>
<evidence type="ECO:0000256" key="1">
    <source>
        <dbReference type="SAM" id="Phobius"/>
    </source>
</evidence>
<comment type="caution">
    <text evidence="2">The sequence shown here is derived from an EMBL/GenBank/DDBJ whole genome shotgun (WGS) entry which is preliminary data.</text>
</comment>
<keyword evidence="1" id="KW-1133">Transmembrane helix</keyword>
<name>A0A9W7CT55_9STRA</name>
<sequence length="328" mass="35464">MQAPPHAERFAANIDKTQGTCSYYPPDDVGCRAPRSCYDCLNVELVKEPEGCMINKVGKCVSVAGNYDASLDFRVVSAALEGADISRNSSSSSTSSSEVTLSTTRALATEIFELEFPAVNTTYCEANDALFNEEQLADAGFIYGTDGCVFVKVCQVPSWTDVVGGSDCTGVEDARYIGPSQARDGDHGNPQGYLVFWCVAIAILLVLVATLVMVVTLRHQHNNRRHDELQQRRTMFVSDPVASSSSCTTPKSSKNGVRLLNLFGWEAMRANLIERERQERMGGHSTQSCEQSLAGLSPSASYLQHVGVQPSARVTSPIVSSAPQVTDC</sequence>
<dbReference type="AlphaFoldDB" id="A0A9W7CT55"/>